<comment type="similarity">
    <text evidence="1 2">Belongs to the small heat shock protein (HSP20) family.</text>
</comment>
<dbReference type="PROSITE" id="PS01031">
    <property type="entry name" value="SHSP"/>
    <property type="match status" value="1"/>
</dbReference>
<dbReference type="SUPFAM" id="SSF49764">
    <property type="entry name" value="HSP20-like chaperones"/>
    <property type="match status" value="1"/>
</dbReference>
<feature type="domain" description="SHSP" evidence="3">
    <location>
        <begin position="33"/>
        <end position="146"/>
    </location>
</feature>
<name>A0A849SFX1_UNCEI</name>
<evidence type="ECO:0000256" key="1">
    <source>
        <dbReference type="PROSITE-ProRule" id="PRU00285"/>
    </source>
</evidence>
<dbReference type="InterPro" id="IPR031107">
    <property type="entry name" value="Small_HSP"/>
</dbReference>
<protein>
    <submittedName>
        <fullName evidence="4">Hsp20/alpha crystallin family protein</fullName>
    </submittedName>
</protein>
<dbReference type="Gene3D" id="2.60.40.790">
    <property type="match status" value="1"/>
</dbReference>
<dbReference type="AlphaFoldDB" id="A0A849SFX1"/>
<accession>A0A849SFX1</accession>
<evidence type="ECO:0000313" key="4">
    <source>
        <dbReference type="EMBL" id="NOT33361.1"/>
    </source>
</evidence>
<comment type="caution">
    <text evidence="4">The sequence shown here is derived from an EMBL/GenBank/DDBJ whole genome shotgun (WGS) entry which is preliminary data.</text>
</comment>
<evidence type="ECO:0000259" key="3">
    <source>
        <dbReference type="PROSITE" id="PS01031"/>
    </source>
</evidence>
<evidence type="ECO:0000313" key="5">
    <source>
        <dbReference type="Proteomes" id="UP000580839"/>
    </source>
</evidence>
<sequence>MKEPADDPSDRTQREVERLWRDLVYHRLPGSHFSEQPWSPPADVVVGRDYARVILELAGVPRESVRVRLTGSVLEVSGRRQGPQEPASEHYHRAEIYFGEFSRTIELPWEADPDKVEALYRDGMLEIRIRTAVRSARRADVTIQGR</sequence>
<dbReference type="EMBL" id="JABFRW010000044">
    <property type="protein sequence ID" value="NOT33361.1"/>
    <property type="molecule type" value="Genomic_DNA"/>
</dbReference>
<organism evidence="4 5">
    <name type="scientific">Eiseniibacteriota bacterium</name>
    <dbReference type="NCBI Taxonomy" id="2212470"/>
    <lineage>
        <taxon>Bacteria</taxon>
        <taxon>Candidatus Eiseniibacteriota</taxon>
    </lineage>
</organism>
<evidence type="ECO:0000256" key="2">
    <source>
        <dbReference type="RuleBase" id="RU003616"/>
    </source>
</evidence>
<dbReference type="Pfam" id="PF00011">
    <property type="entry name" value="HSP20"/>
    <property type="match status" value="1"/>
</dbReference>
<dbReference type="InterPro" id="IPR008978">
    <property type="entry name" value="HSP20-like_chaperone"/>
</dbReference>
<gene>
    <name evidence="4" type="ORF">HOP12_04230</name>
</gene>
<proteinExistence type="inferred from homology"/>
<dbReference type="Proteomes" id="UP000580839">
    <property type="component" value="Unassembled WGS sequence"/>
</dbReference>
<dbReference type="InterPro" id="IPR002068">
    <property type="entry name" value="A-crystallin/Hsp20_dom"/>
</dbReference>
<dbReference type="CDD" id="cd06464">
    <property type="entry name" value="ACD_sHsps-like"/>
    <property type="match status" value="1"/>
</dbReference>
<dbReference type="PANTHER" id="PTHR11527">
    <property type="entry name" value="HEAT-SHOCK PROTEIN 20 FAMILY MEMBER"/>
    <property type="match status" value="1"/>
</dbReference>
<reference evidence="4 5" key="1">
    <citation type="submission" date="2020-04" db="EMBL/GenBank/DDBJ databases">
        <title>Metagenomic profiling of ammonia- and methane-oxidizing microorganisms in a Dutch drinking water treatment plant.</title>
        <authorList>
            <person name="Poghosyan L."/>
            <person name="Leucker S."/>
        </authorList>
    </citation>
    <scope>NUCLEOTIDE SEQUENCE [LARGE SCALE GENOMIC DNA]</scope>
    <source>
        <strain evidence="4">S-RSF-IL-03</strain>
    </source>
</reference>